<dbReference type="EMBL" id="JAPEVA010000007">
    <property type="protein sequence ID" value="KAJ4410819.1"/>
    <property type="molecule type" value="Genomic_DNA"/>
</dbReference>
<protein>
    <recommendedName>
        <fullName evidence="1">F-box domain-containing protein</fullName>
    </recommendedName>
</protein>
<proteinExistence type="predicted"/>
<comment type="caution">
    <text evidence="2">The sequence shown here is derived from an EMBL/GenBank/DDBJ whole genome shotgun (WGS) entry which is preliminary data.</text>
</comment>
<keyword evidence="3" id="KW-1185">Reference proteome</keyword>
<reference evidence="2" key="1">
    <citation type="submission" date="2022-10" db="EMBL/GenBank/DDBJ databases">
        <title>Tapping the CABI collections for fungal endophytes: first genome assemblies for Collariella, Neodidymelliopsis, Ascochyta clinopodiicola, Didymella pomorum, Didymosphaeria variabile, Neocosmospora piperis and Neocucurbitaria cava.</title>
        <authorList>
            <person name="Hill R."/>
        </authorList>
    </citation>
    <scope>NUCLEOTIDE SEQUENCE</scope>
    <source>
        <strain evidence="2">IMI 355091</strain>
    </source>
</reference>
<dbReference type="Gene3D" id="1.20.1280.50">
    <property type="match status" value="1"/>
</dbReference>
<dbReference type="Pfam" id="PF12937">
    <property type="entry name" value="F-box-like"/>
    <property type="match status" value="1"/>
</dbReference>
<dbReference type="CDD" id="cd09917">
    <property type="entry name" value="F-box_SF"/>
    <property type="match status" value="1"/>
</dbReference>
<dbReference type="InterPro" id="IPR036047">
    <property type="entry name" value="F-box-like_dom_sf"/>
</dbReference>
<dbReference type="OrthoDB" id="3800724at2759"/>
<dbReference type="AlphaFoldDB" id="A0A9W8ZKG0"/>
<evidence type="ECO:0000259" key="1">
    <source>
        <dbReference type="Pfam" id="PF12937"/>
    </source>
</evidence>
<name>A0A9W8ZKG0_9PLEO</name>
<dbReference type="Proteomes" id="UP001140510">
    <property type="component" value="Unassembled WGS sequence"/>
</dbReference>
<dbReference type="SUPFAM" id="SSF81383">
    <property type="entry name" value="F-box domain"/>
    <property type="match status" value="1"/>
</dbReference>
<sequence length="224" mass="25202">MIGTHSTLPAVPPLPRNSFAIVFVVVITATMLPQPHDNRIKKSRQSGYNIPETRLFIYQFDLHLVYKPFDHLPEDVILHIFGYLAPDGGKPIYDITKIRDVASLSLVSRKLKRIVEPFLYQTIAITAGRATATLKAPVILVGGRQNMVTFHVPKTQGCNTRDILRTLRQRPDLNKYIKPLTLVRDLKAVTPDSLLDARPVLLPELLPILWIASAAQRRLAMPFA</sequence>
<accession>A0A9W8ZKG0</accession>
<gene>
    <name evidence="2" type="ORF">N0V91_001747</name>
</gene>
<evidence type="ECO:0000313" key="2">
    <source>
        <dbReference type="EMBL" id="KAJ4410819.1"/>
    </source>
</evidence>
<dbReference type="InterPro" id="IPR001810">
    <property type="entry name" value="F-box_dom"/>
</dbReference>
<evidence type="ECO:0000313" key="3">
    <source>
        <dbReference type="Proteomes" id="UP001140510"/>
    </source>
</evidence>
<feature type="domain" description="F-box" evidence="1">
    <location>
        <begin position="69"/>
        <end position="125"/>
    </location>
</feature>
<organism evidence="2 3">
    <name type="scientific">Didymella pomorum</name>
    <dbReference type="NCBI Taxonomy" id="749634"/>
    <lineage>
        <taxon>Eukaryota</taxon>
        <taxon>Fungi</taxon>
        <taxon>Dikarya</taxon>
        <taxon>Ascomycota</taxon>
        <taxon>Pezizomycotina</taxon>
        <taxon>Dothideomycetes</taxon>
        <taxon>Pleosporomycetidae</taxon>
        <taxon>Pleosporales</taxon>
        <taxon>Pleosporineae</taxon>
        <taxon>Didymellaceae</taxon>
        <taxon>Didymella</taxon>
    </lineage>
</organism>